<evidence type="ECO:0000256" key="1">
    <source>
        <dbReference type="SAM" id="MobiDB-lite"/>
    </source>
</evidence>
<evidence type="ECO:0008006" key="4">
    <source>
        <dbReference type="Google" id="ProtNLM"/>
    </source>
</evidence>
<evidence type="ECO:0000313" key="2">
    <source>
        <dbReference type="EMBL" id="SZX59849.1"/>
    </source>
</evidence>
<dbReference type="EMBL" id="FNXT01000030">
    <property type="protein sequence ID" value="SZX59849.1"/>
    <property type="molecule type" value="Genomic_DNA"/>
</dbReference>
<proteinExistence type="predicted"/>
<feature type="region of interest" description="Disordered" evidence="1">
    <location>
        <begin position="200"/>
        <end position="221"/>
    </location>
</feature>
<name>A0A383V553_TETOB</name>
<gene>
    <name evidence="2" type="ORF">BQ4739_LOCUS452</name>
</gene>
<dbReference type="Proteomes" id="UP000256970">
    <property type="component" value="Unassembled WGS sequence"/>
</dbReference>
<feature type="compositionally biased region" description="Low complexity" evidence="1">
    <location>
        <begin position="200"/>
        <end position="213"/>
    </location>
</feature>
<reference evidence="2 3" key="1">
    <citation type="submission" date="2016-10" db="EMBL/GenBank/DDBJ databases">
        <authorList>
            <person name="Cai Z."/>
        </authorList>
    </citation>
    <scope>NUCLEOTIDE SEQUENCE [LARGE SCALE GENOMIC DNA]</scope>
</reference>
<sequence length="221" mass="24647">MAFKVTPTYSTKLKARLKWQAVIKDAQKHLSLNFCQSELSPGKLQVLATLIDKTFLNGSFAKACKPKYAVQERLSGNVTNLSETAVLNAVAGFEPDSNTLIFFKKGWQRKPSLRRPVQADGVYCLSKLEWLVHALGHEMVHCIVHNACPKAREYDAYKTDNGHGPIFMRLNKHIFGHSSSQYKAGWSRLGQLQVQWDTSSWEAGSSSSSSSSSNEEEQQGP</sequence>
<organism evidence="2 3">
    <name type="scientific">Tetradesmus obliquus</name>
    <name type="common">Green alga</name>
    <name type="synonym">Acutodesmus obliquus</name>
    <dbReference type="NCBI Taxonomy" id="3088"/>
    <lineage>
        <taxon>Eukaryota</taxon>
        <taxon>Viridiplantae</taxon>
        <taxon>Chlorophyta</taxon>
        <taxon>core chlorophytes</taxon>
        <taxon>Chlorophyceae</taxon>
        <taxon>CS clade</taxon>
        <taxon>Sphaeropleales</taxon>
        <taxon>Scenedesmaceae</taxon>
        <taxon>Tetradesmus</taxon>
    </lineage>
</organism>
<dbReference type="AlphaFoldDB" id="A0A383V553"/>
<accession>A0A383V553</accession>
<protein>
    <recommendedName>
        <fullName evidence="4">SprT-like domain-containing protein</fullName>
    </recommendedName>
</protein>
<evidence type="ECO:0000313" key="3">
    <source>
        <dbReference type="Proteomes" id="UP000256970"/>
    </source>
</evidence>
<keyword evidence="3" id="KW-1185">Reference proteome</keyword>